<evidence type="ECO:0000256" key="3">
    <source>
        <dbReference type="ARBA" id="ARBA00022737"/>
    </source>
</evidence>
<feature type="domain" description="EGF-like" evidence="9">
    <location>
        <begin position="77"/>
        <end position="118"/>
    </location>
</feature>
<dbReference type="Pfam" id="PF07645">
    <property type="entry name" value="EGF_CA"/>
    <property type="match status" value="1"/>
</dbReference>
<feature type="region of interest" description="Disordered" evidence="8">
    <location>
        <begin position="26"/>
        <end position="80"/>
    </location>
</feature>
<dbReference type="InterPro" id="IPR001881">
    <property type="entry name" value="EGF-like_Ca-bd_dom"/>
</dbReference>
<feature type="compositionally biased region" description="Pro residues" evidence="8">
    <location>
        <begin position="37"/>
        <end position="74"/>
    </location>
</feature>
<keyword evidence="3" id="KW-0677">Repeat</keyword>
<evidence type="ECO:0000256" key="1">
    <source>
        <dbReference type="ARBA" id="ARBA00022536"/>
    </source>
</evidence>
<name>A0AAE1BBF4_9GAST</name>
<keyword evidence="4" id="KW-0106">Calcium</keyword>
<reference evidence="10" key="1">
    <citation type="journal article" date="2023" name="G3 (Bethesda)">
        <title>A reference genome for the long-term kleptoplast-retaining sea slug Elysia crispata morphotype clarki.</title>
        <authorList>
            <person name="Eastman K.E."/>
            <person name="Pendleton A.L."/>
            <person name="Shaikh M.A."/>
            <person name="Suttiyut T."/>
            <person name="Ogas R."/>
            <person name="Tomko P."/>
            <person name="Gavelis G."/>
            <person name="Widhalm J.R."/>
            <person name="Wisecaver J.H."/>
        </authorList>
    </citation>
    <scope>NUCLEOTIDE SEQUENCE</scope>
    <source>
        <strain evidence="10">ECLA1</strain>
    </source>
</reference>
<comment type="caution">
    <text evidence="10">The sequence shown here is derived from an EMBL/GenBank/DDBJ whole genome shotgun (WGS) entry which is preliminary data.</text>
</comment>
<dbReference type="InterPro" id="IPR018097">
    <property type="entry name" value="EGF_Ca-bd_CS"/>
</dbReference>
<dbReference type="PROSITE" id="PS01186">
    <property type="entry name" value="EGF_2"/>
    <property type="match status" value="1"/>
</dbReference>
<dbReference type="Proteomes" id="UP001283361">
    <property type="component" value="Unassembled WGS sequence"/>
</dbReference>
<keyword evidence="1 7" id="KW-0245">EGF-like domain</keyword>
<keyword evidence="5" id="KW-1015">Disulfide bond</keyword>
<sequence>NDTTNLCDVFTSLYQCGPGFTCNDTDGTPKCSEVPPTTEPPTTEPPTTEPPTTEPPTTEPPTTAPPTTEPPTTEPPDIDECADTLDHTCSNYQLCSNTPGTFTCGCKPGYEETGDNCTASTGGNTTVLPFSIRLDIPGASDRIFNSSTQDFRVMEAKVATQVLQEGKKAIGGSILSVVVVKFTPGSIVADSRIAFDQPEGSEALASSASILSTELRSADLSAVAPGASVLNISGGGGGSDGEPVPTVSPSRPRFRATGLPRPLDRT</sequence>
<evidence type="ECO:0000256" key="7">
    <source>
        <dbReference type="PROSITE-ProRule" id="PRU00076"/>
    </source>
</evidence>
<dbReference type="PROSITE" id="PS00010">
    <property type="entry name" value="ASX_HYDROXYL"/>
    <property type="match status" value="1"/>
</dbReference>
<evidence type="ECO:0000259" key="9">
    <source>
        <dbReference type="PROSITE" id="PS50026"/>
    </source>
</evidence>
<accession>A0AAE1BBF4</accession>
<dbReference type="InterPro" id="IPR049883">
    <property type="entry name" value="NOTCH1_EGF-like"/>
</dbReference>
<dbReference type="GO" id="GO:0005509">
    <property type="term" value="F:calcium ion binding"/>
    <property type="evidence" value="ECO:0007669"/>
    <property type="project" value="InterPro"/>
</dbReference>
<evidence type="ECO:0000256" key="5">
    <source>
        <dbReference type="ARBA" id="ARBA00023157"/>
    </source>
</evidence>
<comment type="caution">
    <text evidence="7">Lacks conserved residue(s) required for the propagation of feature annotation.</text>
</comment>
<dbReference type="SMART" id="SM00181">
    <property type="entry name" value="EGF"/>
    <property type="match status" value="1"/>
</dbReference>
<feature type="non-terminal residue" evidence="10">
    <location>
        <position position="1"/>
    </location>
</feature>
<gene>
    <name evidence="10" type="ORF">RRG08_064389</name>
</gene>
<dbReference type="PROSITE" id="PS50026">
    <property type="entry name" value="EGF_3"/>
    <property type="match status" value="1"/>
</dbReference>
<evidence type="ECO:0000256" key="2">
    <source>
        <dbReference type="ARBA" id="ARBA00022729"/>
    </source>
</evidence>
<evidence type="ECO:0000256" key="4">
    <source>
        <dbReference type="ARBA" id="ARBA00022837"/>
    </source>
</evidence>
<protein>
    <recommendedName>
        <fullName evidence="9">EGF-like domain-containing protein</fullName>
    </recommendedName>
</protein>
<dbReference type="PANTHER" id="PTHR24039:SF28">
    <property type="entry name" value="EGF-LIKE DOMAIN-CONTAINING PROTEIN"/>
    <property type="match status" value="1"/>
</dbReference>
<dbReference type="Gene3D" id="2.10.25.10">
    <property type="entry name" value="Laminin"/>
    <property type="match status" value="1"/>
</dbReference>
<dbReference type="PANTHER" id="PTHR24039">
    <property type="entry name" value="FIBRILLIN-RELATED"/>
    <property type="match status" value="1"/>
</dbReference>
<evidence type="ECO:0000313" key="10">
    <source>
        <dbReference type="EMBL" id="KAK3803043.1"/>
    </source>
</evidence>
<keyword evidence="11" id="KW-1185">Reference proteome</keyword>
<dbReference type="InterPro" id="IPR000152">
    <property type="entry name" value="EGF-type_Asp/Asn_hydroxyl_site"/>
</dbReference>
<proteinExistence type="predicted"/>
<dbReference type="EMBL" id="JAWDGP010000193">
    <property type="protein sequence ID" value="KAK3803043.1"/>
    <property type="molecule type" value="Genomic_DNA"/>
</dbReference>
<evidence type="ECO:0000313" key="11">
    <source>
        <dbReference type="Proteomes" id="UP001283361"/>
    </source>
</evidence>
<feature type="region of interest" description="Disordered" evidence="8">
    <location>
        <begin position="233"/>
        <end position="266"/>
    </location>
</feature>
<dbReference type="SUPFAM" id="SSF57196">
    <property type="entry name" value="EGF/Laminin"/>
    <property type="match status" value="1"/>
</dbReference>
<dbReference type="AlphaFoldDB" id="A0AAE1BBF4"/>
<dbReference type="CDD" id="cd00054">
    <property type="entry name" value="EGF_CA"/>
    <property type="match status" value="1"/>
</dbReference>
<keyword evidence="6" id="KW-0325">Glycoprotein</keyword>
<dbReference type="FunFam" id="2.10.25.10:FF:000038">
    <property type="entry name" value="Fibrillin 2"/>
    <property type="match status" value="1"/>
</dbReference>
<keyword evidence="2" id="KW-0732">Signal</keyword>
<evidence type="ECO:0000256" key="8">
    <source>
        <dbReference type="SAM" id="MobiDB-lite"/>
    </source>
</evidence>
<evidence type="ECO:0000256" key="6">
    <source>
        <dbReference type="ARBA" id="ARBA00023180"/>
    </source>
</evidence>
<dbReference type="SMART" id="SM00179">
    <property type="entry name" value="EGF_CA"/>
    <property type="match status" value="1"/>
</dbReference>
<dbReference type="PROSITE" id="PS01187">
    <property type="entry name" value="EGF_CA"/>
    <property type="match status" value="1"/>
</dbReference>
<organism evidence="10 11">
    <name type="scientific">Elysia crispata</name>
    <name type="common">lettuce slug</name>
    <dbReference type="NCBI Taxonomy" id="231223"/>
    <lineage>
        <taxon>Eukaryota</taxon>
        <taxon>Metazoa</taxon>
        <taxon>Spiralia</taxon>
        <taxon>Lophotrochozoa</taxon>
        <taxon>Mollusca</taxon>
        <taxon>Gastropoda</taxon>
        <taxon>Heterobranchia</taxon>
        <taxon>Euthyneura</taxon>
        <taxon>Panpulmonata</taxon>
        <taxon>Sacoglossa</taxon>
        <taxon>Placobranchoidea</taxon>
        <taxon>Plakobranchidae</taxon>
        <taxon>Elysia</taxon>
    </lineage>
</organism>
<dbReference type="InterPro" id="IPR000742">
    <property type="entry name" value="EGF"/>
</dbReference>